<evidence type="ECO:0000256" key="1">
    <source>
        <dbReference type="SAM" id="MobiDB-lite"/>
    </source>
</evidence>
<dbReference type="Proteomes" id="UP000706333">
    <property type="component" value="Unassembled WGS sequence"/>
</dbReference>
<sequence length="82" mass="8979">MQTREKRPGPFLLQDSGKNAGKPGTANQMWKIFDKAREAHPELGGAAWSGLRANAVIRLRPHGHTGHRISDMAGIPVERIEG</sequence>
<reference evidence="2" key="2">
    <citation type="journal article" date="2020" name="Microorganisms">
        <title>Osmotic Adaptation and Compatible Solute Biosynthesis of Phototrophic Bacteria as Revealed from Genome Analyses.</title>
        <authorList>
            <person name="Imhoff J.F."/>
            <person name="Rahn T."/>
            <person name="Kunzel S."/>
            <person name="Keller A."/>
            <person name="Neulinger S.C."/>
        </authorList>
    </citation>
    <scope>NUCLEOTIDE SEQUENCE</scope>
    <source>
        <strain evidence="2">LMG 28126</strain>
    </source>
</reference>
<dbReference type="AlphaFoldDB" id="A0A934WJ71"/>
<comment type="caution">
    <text evidence="2">The sequence shown here is derived from an EMBL/GenBank/DDBJ whole genome shotgun (WGS) entry which is preliminary data.</text>
</comment>
<dbReference type="RefSeq" id="WP_201156983.1">
    <property type="nucleotide sequence ID" value="NZ_NHSD01000220.1"/>
</dbReference>
<gene>
    <name evidence="2" type="ORF">CCR87_07695</name>
</gene>
<evidence type="ECO:0000313" key="2">
    <source>
        <dbReference type="EMBL" id="MBK5927223.1"/>
    </source>
</evidence>
<reference evidence="2" key="1">
    <citation type="submission" date="2017-05" db="EMBL/GenBank/DDBJ databases">
        <authorList>
            <person name="Imhoff J.F."/>
            <person name="Rahn T."/>
            <person name="Kuenzel S."/>
            <person name="Neulinger S.C."/>
        </authorList>
    </citation>
    <scope>NUCLEOTIDE SEQUENCE</scope>
    <source>
        <strain evidence="2">LMG 28126</strain>
    </source>
</reference>
<keyword evidence="3" id="KW-1185">Reference proteome</keyword>
<dbReference type="EMBL" id="NHSD01000220">
    <property type="protein sequence ID" value="MBK5927223.1"/>
    <property type="molecule type" value="Genomic_DNA"/>
</dbReference>
<accession>A0A934WJ71</accession>
<name>A0A934WJ71_9RHOB</name>
<proteinExistence type="predicted"/>
<organism evidence="2 3">
    <name type="scientific">Rhodobaculum claviforme</name>
    <dbReference type="NCBI Taxonomy" id="1549854"/>
    <lineage>
        <taxon>Bacteria</taxon>
        <taxon>Pseudomonadati</taxon>
        <taxon>Pseudomonadota</taxon>
        <taxon>Alphaproteobacteria</taxon>
        <taxon>Rhodobacterales</taxon>
        <taxon>Paracoccaceae</taxon>
        <taxon>Rhodobaculum</taxon>
    </lineage>
</organism>
<feature type="region of interest" description="Disordered" evidence="1">
    <location>
        <begin position="1"/>
        <end position="25"/>
    </location>
</feature>
<protein>
    <submittedName>
        <fullName evidence="2">Uncharacterized protein</fullName>
    </submittedName>
</protein>
<evidence type="ECO:0000313" key="3">
    <source>
        <dbReference type="Proteomes" id="UP000706333"/>
    </source>
</evidence>